<dbReference type="Gene3D" id="1.20.1270.60">
    <property type="entry name" value="Arfaptin homology (AH) domain/BAR domain"/>
    <property type="match status" value="1"/>
</dbReference>
<feature type="domain" description="PX" evidence="3">
    <location>
        <begin position="71"/>
        <end position="189"/>
    </location>
</feature>
<dbReference type="SMART" id="SM00312">
    <property type="entry name" value="PX"/>
    <property type="match status" value="1"/>
</dbReference>
<evidence type="ECO:0000256" key="1">
    <source>
        <dbReference type="PIRNR" id="PIRNR011791"/>
    </source>
</evidence>
<dbReference type="CDD" id="cd07625">
    <property type="entry name" value="BAR_Vps17p"/>
    <property type="match status" value="1"/>
</dbReference>
<feature type="region of interest" description="Disordered" evidence="2">
    <location>
        <begin position="492"/>
        <end position="537"/>
    </location>
</feature>
<comment type="similarity">
    <text evidence="1">Belongs to the VPS17 family.</text>
</comment>
<name>A7TRE6_VANPO</name>
<organism evidence="5">
    <name type="scientific">Vanderwaltozyma polyspora (strain ATCC 22028 / DSM 70294 / BCRC 21397 / CBS 2163 / NBRC 10782 / NRRL Y-8283 / UCD 57-17)</name>
    <name type="common">Kluyveromyces polysporus</name>
    <dbReference type="NCBI Taxonomy" id="436907"/>
    <lineage>
        <taxon>Eukaryota</taxon>
        <taxon>Fungi</taxon>
        <taxon>Dikarya</taxon>
        <taxon>Ascomycota</taxon>
        <taxon>Saccharomycotina</taxon>
        <taxon>Saccharomycetes</taxon>
        <taxon>Saccharomycetales</taxon>
        <taxon>Saccharomycetaceae</taxon>
        <taxon>Vanderwaltozyma</taxon>
    </lineage>
</organism>
<dbReference type="CDD" id="cd06891">
    <property type="entry name" value="PX_Vps17p"/>
    <property type="match status" value="1"/>
</dbReference>
<keyword evidence="1" id="KW-0653">Protein transport</keyword>
<dbReference type="RefSeq" id="XP_001643018.1">
    <property type="nucleotide sequence ID" value="XM_001642968.1"/>
</dbReference>
<dbReference type="GO" id="GO:0005768">
    <property type="term" value="C:endosome"/>
    <property type="evidence" value="ECO:0007669"/>
    <property type="project" value="EnsemblFungi"/>
</dbReference>
<dbReference type="OMA" id="FYLGTME"/>
<dbReference type="GO" id="GO:0032266">
    <property type="term" value="F:phosphatidylinositol-3-phosphate binding"/>
    <property type="evidence" value="ECO:0007669"/>
    <property type="project" value="EnsemblFungi"/>
</dbReference>
<dbReference type="Pfam" id="PF00787">
    <property type="entry name" value="PX"/>
    <property type="match status" value="1"/>
</dbReference>
<keyword evidence="1" id="KW-0813">Transport</keyword>
<dbReference type="InterPro" id="IPR027267">
    <property type="entry name" value="AH/BAR_dom_sf"/>
</dbReference>
<gene>
    <name evidence="4" type="ORF">Kpol_440p7</name>
</gene>
<dbReference type="STRING" id="436907.A7TRE6"/>
<feature type="compositionally biased region" description="Basic and acidic residues" evidence="2">
    <location>
        <begin position="493"/>
        <end position="510"/>
    </location>
</feature>
<dbReference type="PIRSF" id="PIRSF011791">
    <property type="entry name" value="Vps17"/>
    <property type="match status" value="1"/>
</dbReference>
<feature type="compositionally biased region" description="Low complexity" evidence="2">
    <location>
        <begin position="516"/>
        <end position="533"/>
    </location>
</feature>
<dbReference type="InterPro" id="IPR036871">
    <property type="entry name" value="PX_dom_sf"/>
</dbReference>
<dbReference type="Proteomes" id="UP000000267">
    <property type="component" value="Unassembled WGS sequence"/>
</dbReference>
<dbReference type="eggNOG" id="KOG2273">
    <property type="taxonomic scope" value="Eukaryota"/>
</dbReference>
<dbReference type="GO" id="GO:0006886">
    <property type="term" value="P:intracellular protein transport"/>
    <property type="evidence" value="ECO:0007669"/>
    <property type="project" value="TreeGrafter"/>
</dbReference>
<dbReference type="GO" id="GO:0140318">
    <property type="term" value="F:protein transporter activity"/>
    <property type="evidence" value="ECO:0007669"/>
    <property type="project" value="EnsemblFungi"/>
</dbReference>
<comment type="function">
    <text evidence="1">Component of the membrane-associated retromer complex which is essential in endosome-to-Golgi retrograde transport.</text>
</comment>
<feature type="region of interest" description="Disordered" evidence="2">
    <location>
        <begin position="1"/>
        <end position="68"/>
    </location>
</feature>
<reference evidence="4 5" key="1">
    <citation type="journal article" date="2007" name="Proc. Natl. Acad. Sci. U.S.A.">
        <title>Independent sorting-out of thousands of duplicated gene pairs in two yeast species descended from a whole-genome duplication.</title>
        <authorList>
            <person name="Scannell D.R."/>
            <person name="Frank A.C."/>
            <person name="Conant G.C."/>
            <person name="Byrne K.P."/>
            <person name="Woolfit M."/>
            <person name="Wolfe K.H."/>
        </authorList>
    </citation>
    <scope>NUCLEOTIDE SEQUENCE [LARGE SCALE GENOMIC DNA]</scope>
    <source>
        <strain evidence="5">ATCC 22028 / DSM 70294 / BCRC 21397 / CBS 2163 / NBRC 10782 / NRRL Y-8283 / UCD 57-17</strain>
    </source>
</reference>
<dbReference type="SUPFAM" id="SSF64268">
    <property type="entry name" value="PX domain"/>
    <property type="match status" value="1"/>
</dbReference>
<evidence type="ECO:0000256" key="2">
    <source>
        <dbReference type="SAM" id="MobiDB-lite"/>
    </source>
</evidence>
<dbReference type="AlphaFoldDB" id="A7TRE6"/>
<sequence length="548" mass="62452">MSSSFHDDDDIDNNPFAEPAESGPAETSKVADEPIGEIVGNGEVKKPTEETDKAAEAPKKNVLPERSSNQKFNITVKVTGLERAGSTNNKKENPTIVLDLNTNLPTFRKQTHKKVKKTMEEFQQLFKYLNGAIQESFIPALPIPFTNYGINNREDLDKTVHNFQLWFDRILSDPLILRNEELAFFIESDHNTYSPINKSTLPATGLKRKTLKQLSPPFDETLELAEFRPLVKSIHWTAKDLQLKLLRVSKAKKIVAENENAMGKGFISLSDYYKKFNDETVSSKQITLYKHFGKIITTVGDFDSIIATVDIATFYDGLEWIINDTYVVKEALTNRHLIMRELIQAQQNTKSKQDNARRLRAKRDINPIKVDEAIRQLKEATRYEQQLTLKLERVTTNMLLERKEWLNWYEEHLKSIIKEYTLKRIEYERKKLSILEKVRSDVRNADVEGGLSRLGRSHIKNKPSLNSQTINGDDWTGDVRSRDENEINQMSHTEFDESIKADEHEQEHGSDAGNNSITTESSTSSSTPPSASILDAKNAASMLGKCTF</sequence>
<accession>A7TRE6</accession>
<dbReference type="PANTHER" id="PTHR47433:SF1">
    <property type="entry name" value="VACUOLAR PROTEIN SORTING-ASSOCIATED PROTEIN 17"/>
    <property type="match status" value="1"/>
</dbReference>
<dbReference type="OrthoDB" id="9976382at2759"/>
<dbReference type="HOGENOM" id="CLU_028982_1_0_1"/>
<dbReference type="FunCoup" id="A7TRE6">
    <property type="interactions" value="88"/>
</dbReference>
<dbReference type="KEGG" id="vpo:Kpol_440p7"/>
<dbReference type="EMBL" id="DS480477">
    <property type="protein sequence ID" value="EDO15160.1"/>
    <property type="molecule type" value="Genomic_DNA"/>
</dbReference>
<dbReference type="GO" id="GO:0030905">
    <property type="term" value="C:retromer, tubulation complex"/>
    <property type="evidence" value="ECO:0007669"/>
    <property type="project" value="EnsemblFungi"/>
</dbReference>
<feature type="compositionally biased region" description="Basic and acidic residues" evidence="2">
    <location>
        <begin position="43"/>
        <end position="63"/>
    </location>
</feature>
<keyword evidence="5" id="KW-1185">Reference proteome</keyword>
<dbReference type="InParanoid" id="A7TRE6"/>
<evidence type="ECO:0000313" key="4">
    <source>
        <dbReference type="EMBL" id="EDO15160.1"/>
    </source>
</evidence>
<dbReference type="InterPro" id="IPR014461">
    <property type="entry name" value="Retromer_complex_Vps17"/>
</dbReference>
<dbReference type="InterPro" id="IPR037907">
    <property type="entry name" value="Vps17_PX"/>
</dbReference>
<protein>
    <recommendedName>
        <fullName evidence="1">Vacuolar protein sorting-associated protein 17</fullName>
    </recommendedName>
</protein>
<dbReference type="GeneID" id="5543212"/>
<proteinExistence type="inferred from homology"/>
<feature type="region of interest" description="Disordered" evidence="2">
    <location>
        <begin position="455"/>
        <end position="480"/>
    </location>
</feature>
<dbReference type="Gene3D" id="3.30.1520.10">
    <property type="entry name" value="Phox-like domain"/>
    <property type="match status" value="1"/>
</dbReference>
<evidence type="ECO:0000259" key="3">
    <source>
        <dbReference type="SMART" id="SM00312"/>
    </source>
</evidence>
<dbReference type="InterPro" id="IPR053055">
    <property type="entry name" value="VPS17"/>
</dbReference>
<dbReference type="PANTHER" id="PTHR47433">
    <property type="entry name" value="VACUOLAR PROTEIN SORTING-ASSOCIATED PROTEIN 17"/>
    <property type="match status" value="1"/>
</dbReference>
<evidence type="ECO:0000313" key="5">
    <source>
        <dbReference type="Proteomes" id="UP000000267"/>
    </source>
</evidence>
<dbReference type="GO" id="GO:0042147">
    <property type="term" value="P:retrograde transport, endosome to Golgi"/>
    <property type="evidence" value="ECO:0007669"/>
    <property type="project" value="EnsemblFungi"/>
</dbReference>
<comment type="subunit">
    <text evidence="1">Component of the retromer complex.</text>
</comment>
<dbReference type="GO" id="GO:0005829">
    <property type="term" value="C:cytosol"/>
    <property type="evidence" value="ECO:0007669"/>
    <property type="project" value="GOC"/>
</dbReference>
<dbReference type="PhylomeDB" id="A7TRE6"/>
<dbReference type="InterPro" id="IPR001683">
    <property type="entry name" value="PX_dom"/>
</dbReference>